<gene>
    <name evidence="4" type="ORF">KDL01_25220</name>
</gene>
<evidence type="ECO:0000313" key="5">
    <source>
        <dbReference type="Proteomes" id="UP000675781"/>
    </source>
</evidence>
<evidence type="ECO:0000256" key="1">
    <source>
        <dbReference type="ARBA" id="ARBA00022679"/>
    </source>
</evidence>
<dbReference type="EMBL" id="JAGSOG010000151">
    <property type="protein sequence ID" value="MBR7836605.1"/>
    <property type="molecule type" value="Genomic_DNA"/>
</dbReference>
<keyword evidence="1 4" id="KW-0808">Transferase</keyword>
<keyword evidence="2 4" id="KW-0012">Acyltransferase</keyword>
<comment type="caution">
    <text evidence="4">The sequence shown here is derived from an EMBL/GenBank/DDBJ whole genome shotgun (WGS) entry which is preliminary data.</text>
</comment>
<dbReference type="CDD" id="cd04301">
    <property type="entry name" value="NAT_SF"/>
    <property type="match status" value="1"/>
</dbReference>
<evidence type="ECO:0000259" key="3">
    <source>
        <dbReference type="PROSITE" id="PS51186"/>
    </source>
</evidence>
<dbReference type="Proteomes" id="UP000675781">
    <property type="component" value="Unassembled WGS sequence"/>
</dbReference>
<name>A0A941ESB3_9ACTN</name>
<dbReference type="InterPro" id="IPR050832">
    <property type="entry name" value="Bact_Acetyltransf"/>
</dbReference>
<reference evidence="4" key="1">
    <citation type="submission" date="2021-04" db="EMBL/GenBank/DDBJ databases">
        <title>Genome based classification of Actinospica acidithermotolerans sp. nov., an actinobacterium isolated from an Indonesian hot spring.</title>
        <authorList>
            <person name="Kusuma A.B."/>
            <person name="Putra K.E."/>
            <person name="Nafisah S."/>
            <person name="Loh J."/>
            <person name="Nouioui I."/>
            <person name="Goodfellow M."/>
        </authorList>
    </citation>
    <scope>NUCLEOTIDE SEQUENCE</scope>
    <source>
        <strain evidence="4">CSCA 57</strain>
    </source>
</reference>
<accession>A0A941ESB3</accession>
<dbReference type="SUPFAM" id="SSF55729">
    <property type="entry name" value="Acyl-CoA N-acyltransferases (Nat)"/>
    <property type="match status" value="2"/>
</dbReference>
<proteinExistence type="predicted"/>
<dbReference type="PANTHER" id="PTHR43877:SF1">
    <property type="entry name" value="ACETYLTRANSFERASE"/>
    <property type="match status" value="1"/>
</dbReference>
<dbReference type="InterPro" id="IPR000182">
    <property type="entry name" value="GNAT_dom"/>
</dbReference>
<dbReference type="Pfam" id="PF00583">
    <property type="entry name" value="Acetyltransf_1"/>
    <property type="match status" value="2"/>
</dbReference>
<dbReference type="PROSITE" id="PS51186">
    <property type="entry name" value="GNAT"/>
    <property type="match status" value="1"/>
</dbReference>
<feature type="domain" description="N-acetyltransferase" evidence="3">
    <location>
        <begin position="189"/>
        <end position="338"/>
    </location>
</feature>
<sequence length="338" mass="36528">MEFAPFDSSTATDADYAAIAEMRARMHAVDRVGSPLPTLATTLELMTKQDAAALARRNFWLARDDSGRLVGFGTVSFPEQENTETAFVSLEVDLGRRREGIGTAFLKAVLPAVQAAGRTRVMAMNVTTDGSDGERFAVELGAVCTLPGLMQTLEVPSVDRALWDVPAPDGYRLQGWSGAAPEELMASYTVARNAIADKPAQASDWEEMEWTPERIREDEASFAASGQDYRIAIAVHEATGEVAGFTEIVVRPSAPELAQQIDTAVLKVHRGHGLGRAIKAEMMRRLMAERPEVEQVATTTAADNSYMIAVNHSIGYTDARGLGHFEVAVDDLAARLGS</sequence>
<dbReference type="RefSeq" id="WP_212531079.1">
    <property type="nucleotide sequence ID" value="NZ_JAGSOG010000151.1"/>
</dbReference>
<keyword evidence="5" id="KW-1185">Reference proteome</keyword>
<organism evidence="4 5">
    <name type="scientific">Actinospica durhamensis</name>
    <dbReference type="NCBI Taxonomy" id="1508375"/>
    <lineage>
        <taxon>Bacteria</taxon>
        <taxon>Bacillati</taxon>
        <taxon>Actinomycetota</taxon>
        <taxon>Actinomycetes</taxon>
        <taxon>Catenulisporales</taxon>
        <taxon>Actinospicaceae</taxon>
        <taxon>Actinospica</taxon>
    </lineage>
</organism>
<dbReference type="InterPro" id="IPR016181">
    <property type="entry name" value="Acyl_CoA_acyltransferase"/>
</dbReference>
<evidence type="ECO:0000256" key="2">
    <source>
        <dbReference type="ARBA" id="ARBA00023315"/>
    </source>
</evidence>
<dbReference type="Gene3D" id="3.40.630.30">
    <property type="match status" value="1"/>
</dbReference>
<dbReference type="EC" id="2.3.1.-" evidence="4"/>
<evidence type="ECO:0000313" key="4">
    <source>
        <dbReference type="EMBL" id="MBR7836605.1"/>
    </source>
</evidence>
<dbReference type="PANTHER" id="PTHR43877">
    <property type="entry name" value="AMINOALKYLPHOSPHONATE N-ACETYLTRANSFERASE-RELATED-RELATED"/>
    <property type="match status" value="1"/>
</dbReference>
<protein>
    <submittedName>
        <fullName evidence="4">GNAT family N-acetyltransferase</fullName>
        <ecNumber evidence="4">2.3.1.-</ecNumber>
    </submittedName>
</protein>
<dbReference type="GO" id="GO:0016747">
    <property type="term" value="F:acyltransferase activity, transferring groups other than amino-acyl groups"/>
    <property type="evidence" value="ECO:0007669"/>
    <property type="project" value="InterPro"/>
</dbReference>
<dbReference type="AlphaFoldDB" id="A0A941ESB3"/>